<dbReference type="Proteomes" id="UP000717996">
    <property type="component" value="Unassembled WGS sequence"/>
</dbReference>
<dbReference type="SUPFAM" id="SSF56784">
    <property type="entry name" value="HAD-like"/>
    <property type="match status" value="1"/>
</dbReference>
<dbReference type="PROSITE" id="PS50030">
    <property type="entry name" value="UBA"/>
    <property type="match status" value="1"/>
</dbReference>
<keyword evidence="3 12" id="KW-0812">Transmembrane</keyword>
<feature type="region of interest" description="Disordered" evidence="11">
    <location>
        <begin position="41"/>
        <end position="61"/>
    </location>
</feature>
<dbReference type="PANTHER" id="PTHR45630:SF11">
    <property type="entry name" value="CATION-TRANSPORTING P-TYPE ATPASE N-TERMINAL DOMAIN-CONTAINING PROTEIN"/>
    <property type="match status" value="1"/>
</dbReference>
<evidence type="ECO:0000259" key="14">
    <source>
        <dbReference type="PROSITE" id="PS50033"/>
    </source>
</evidence>
<protein>
    <recommendedName>
        <fullName evidence="17">Cation-transporting P-type ATPase N-terminal domain-containing protein</fullName>
    </recommendedName>
</protein>
<feature type="region of interest" description="Disordered" evidence="11">
    <location>
        <begin position="481"/>
        <end position="500"/>
    </location>
</feature>
<dbReference type="SMART" id="SM00166">
    <property type="entry name" value="UBX"/>
    <property type="match status" value="1"/>
</dbReference>
<dbReference type="InterPro" id="IPR023299">
    <property type="entry name" value="ATPase_P-typ_cyto_dom_N"/>
</dbReference>
<feature type="transmembrane region" description="Helical" evidence="12">
    <location>
        <begin position="522"/>
        <end position="543"/>
    </location>
</feature>
<evidence type="ECO:0000256" key="5">
    <source>
        <dbReference type="ARBA" id="ARBA00022741"/>
    </source>
</evidence>
<feature type="region of interest" description="Disordered" evidence="11">
    <location>
        <begin position="138"/>
        <end position="159"/>
    </location>
</feature>
<evidence type="ECO:0000256" key="8">
    <source>
        <dbReference type="ARBA" id="ARBA00022967"/>
    </source>
</evidence>
<dbReference type="PRINTS" id="PR00119">
    <property type="entry name" value="CATATPASE"/>
</dbReference>
<dbReference type="Gene3D" id="3.40.50.1000">
    <property type="entry name" value="HAD superfamily/HAD-like"/>
    <property type="match status" value="1"/>
</dbReference>
<evidence type="ECO:0000256" key="1">
    <source>
        <dbReference type="ARBA" id="ARBA00004141"/>
    </source>
</evidence>
<feature type="transmembrane region" description="Helical" evidence="12">
    <location>
        <begin position="1532"/>
        <end position="1550"/>
    </location>
</feature>
<dbReference type="InterPro" id="IPR059000">
    <property type="entry name" value="ATPase_P-type_domA"/>
</dbReference>
<keyword evidence="8" id="KW-1278">Translocase</keyword>
<dbReference type="InterPro" id="IPR015940">
    <property type="entry name" value="UBA"/>
</dbReference>
<dbReference type="InterPro" id="IPR057766">
    <property type="entry name" value="Znf-C2H2_OTU1-like_C"/>
</dbReference>
<dbReference type="GO" id="GO:0046872">
    <property type="term" value="F:metal ion binding"/>
    <property type="evidence" value="ECO:0007669"/>
    <property type="project" value="UniProtKB-KW"/>
</dbReference>
<dbReference type="SUPFAM" id="SSF81660">
    <property type="entry name" value="Metal cation-transporting ATPase, ATP-binding domain N"/>
    <property type="match status" value="1"/>
</dbReference>
<feature type="transmembrane region" description="Helical" evidence="12">
    <location>
        <begin position="1502"/>
        <end position="1520"/>
    </location>
</feature>
<evidence type="ECO:0000256" key="11">
    <source>
        <dbReference type="SAM" id="MobiDB-lite"/>
    </source>
</evidence>
<evidence type="ECO:0000313" key="15">
    <source>
        <dbReference type="EMBL" id="KAG1554271.1"/>
    </source>
</evidence>
<feature type="domain" description="UBA" evidence="13">
    <location>
        <begin position="1"/>
        <end position="40"/>
    </location>
</feature>
<dbReference type="InterPro" id="IPR001012">
    <property type="entry name" value="UBX_dom"/>
</dbReference>
<feature type="transmembrane region" description="Helical" evidence="12">
    <location>
        <begin position="752"/>
        <end position="769"/>
    </location>
</feature>
<dbReference type="SUPFAM" id="SSF54236">
    <property type="entry name" value="Ubiquitin-like"/>
    <property type="match status" value="1"/>
</dbReference>
<proteinExistence type="inferred from homology"/>
<feature type="compositionally biased region" description="Polar residues" evidence="11">
    <location>
        <begin position="103"/>
        <end position="113"/>
    </location>
</feature>
<reference evidence="15" key="1">
    <citation type="journal article" date="2020" name="Microb. Genom.">
        <title>Genetic diversity of clinical and environmental Mucorales isolates obtained from an investigation of mucormycosis cases among solid organ transplant recipients.</title>
        <authorList>
            <person name="Nguyen M.H."/>
            <person name="Kaul D."/>
            <person name="Muto C."/>
            <person name="Cheng S.J."/>
            <person name="Richter R.A."/>
            <person name="Bruno V.M."/>
            <person name="Liu G."/>
            <person name="Beyhan S."/>
            <person name="Sundermann A.J."/>
            <person name="Mounaud S."/>
            <person name="Pasculle A.W."/>
            <person name="Nierman W.C."/>
            <person name="Driscoll E."/>
            <person name="Cumbie R."/>
            <person name="Clancy C.J."/>
            <person name="Dupont C.L."/>
        </authorList>
    </citation>
    <scope>NUCLEOTIDE SEQUENCE</scope>
    <source>
        <strain evidence="15">GL16</strain>
    </source>
</reference>
<dbReference type="SUPFAM" id="SSF46934">
    <property type="entry name" value="UBA-like"/>
    <property type="match status" value="1"/>
</dbReference>
<evidence type="ECO:0000256" key="6">
    <source>
        <dbReference type="ARBA" id="ARBA00022840"/>
    </source>
</evidence>
<dbReference type="InterPro" id="IPR023214">
    <property type="entry name" value="HAD_sf"/>
</dbReference>
<dbReference type="InterPro" id="IPR036412">
    <property type="entry name" value="HAD-like_sf"/>
</dbReference>
<dbReference type="InterPro" id="IPR006544">
    <property type="entry name" value="P-type_TPase_V"/>
</dbReference>
<dbReference type="Gene3D" id="2.70.150.10">
    <property type="entry name" value="Calcium-transporting ATPase, cytoplasmic transduction domain A"/>
    <property type="match status" value="1"/>
</dbReference>
<dbReference type="InterPro" id="IPR008250">
    <property type="entry name" value="ATPase_P-typ_transduc_dom_A_sf"/>
</dbReference>
<dbReference type="PANTHER" id="PTHR45630">
    <property type="entry name" value="CATION-TRANSPORTING ATPASE-RELATED"/>
    <property type="match status" value="1"/>
</dbReference>
<dbReference type="PROSITE" id="PS00154">
    <property type="entry name" value="ATPASE_E1_E2"/>
    <property type="match status" value="1"/>
</dbReference>
<evidence type="ECO:0000256" key="9">
    <source>
        <dbReference type="ARBA" id="ARBA00022989"/>
    </source>
</evidence>
<dbReference type="GO" id="GO:0005524">
    <property type="term" value="F:ATP binding"/>
    <property type="evidence" value="ECO:0007669"/>
    <property type="project" value="UniProtKB-KW"/>
</dbReference>
<dbReference type="InterPro" id="IPR009060">
    <property type="entry name" value="UBA-like_sf"/>
</dbReference>
<name>A0A9P6YQM1_RHIOR</name>
<feature type="transmembrane region" description="Helical" evidence="12">
    <location>
        <begin position="942"/>
        <end position="964"/>
    </location>
</feature>
<evidence type="ECO:0000256" key="2">
    <source>
        <dbReference type="ARBA" id="ARBA00006000"/>
    </source>
</evidence>
<evidence type="ECO:0000313" key="16">
    <source>
        <dbReference type="Proteomes" id="UP000717996"/>
    </source>
</evidence>
<dbReference type="Gene3D" id="1.10.8.10">
    <property type="entry name" value="DNA helicase RuvA subunit, C-terminal domain"/>
    <property type="match status" value="1"/>
</dbReference>
<sequence>MANDIDTLVSMGFSHAKVKKAWKATNGAGLQPAMDWMLSHPEVSDEPEEETEQEASTSTIETTIKEEGEIKQEEQTASSLICNDCQKLFRDASGAERHAARTGHQNFAESTEVLQPLTEEEKKKKLEELRARMAEKRALREQQETAERKEAERIRRKAGKELTTAKEALEAQEIKKAFEMKKRERELDRIAKAKVKAQIEQDRKERAAKKEAAKQAHVKDAADAAAASQSTVKKEYNDARLQARLSIRVPGINPIVNTFQATSTLSEVYSFLQSQGCTNPFSLSTTFPRKTFGPEDQQKSLKDLNILVNEYDNYGNKCPLPTYNAYPCPELCVRDISLCPVNSRPVCPTGTTYCIDGTCRTTCPDETLTSACACPGSPALVGKIYRCGSNALQVNIPEFVVENKANLSAIACARAANLTSVSTWTPNPALTMWHECPVPNYGKLTFTENVFIALYVFYGTCFMTLATWIFYKKIRERASNQKLKETRNEPSTLNKESLDHSDISTVKEEEEGMNVIAFKNCWFGRLIMVLFSIETIGQIGYMIMVTQDYYTGYSAFRGISVVATSTFMGMWYILFFWFASLTLFRHRLPNFFRVKCSYQEGQYVQIERKEPVLIFLQGQSNPIMKFVRLLEHQLKHWTGLDVVISHTSIRYTSSGTKYFIYQCTRYVYHSKFDIFAPHQFHLGQRHAQLASLTEGLSSHEAAVREELIGPNFIEVYVPNFLLAMFREFASFFYIYQFSVLWLFYYLDYWQVGIADTAVILVSAFVKVVVRLRSEKRIKAMAEFTDQVKILRDGQWQDMSTANLLPGDLFEIQEGKTVPCDAVILSGNIVADESSLTGEPLPIRKFPLRWDDDVEYDRLGASKISTIFAGTMISQAMGDRVVGLVMSTGTATDKGQLVKKILFPTRVSFVFDEQIKIVILILLCCGVLCLGMAIWMVSAGTTAWFYSMFAIAQLVSPLLPAALVVGQSVAAGRLREKNIFCVDLTRILMAGKVQLFCFDKTGTLTKEGLEFYGAQPVIQKEKTPYFDQRQDSIEGLPKIVQTGLASCHAVTTLNNRLIGNPVDIEMFQCSGWALADKSSFVDTLIHPSSGQTMDVLKRYEFVHARMSMSVAVLDPSTNKVHIFVKGAYEKIKDLVNPNSIPSDYDLVTSNRAREGCYVLALAHREIDREEFNENWSRDDMEQDIDLVGLIVFKNQLKADTSEYIAELKAGDTRTIMITGDTALTGIYIARQCGMAKAHARFLLADYDAESRRVVWSDVDEPELLADPDQAGVELAVTGRAFEWLAEHDLIRKYLLKIRVFARMTPAGKVQCVQLHMERGITAMTGDGGNDCGALRAAHVGIAMSDAEASIVSPFSTNHRSVASCVELLREGRAALATSLTGYKYLILYGQVMMMLKIFTFYFSVSMSESIWIAVDVFITVFLTWAVSQSKAASRLAPQRPTAKLLGPQTLASGIGLVAINWIFLSSAYVLLFKQDWFRCNEFDSRAVDMSKWMLLSDNYEGEILALVCLFQFINNAAVFNFGYKFRQSFYKNYSLVFLWLLYLAIVSYWTLADPNRFGCLFRFNCGTPQVLEQIGYVPPSWSIMPYNTPLGHNVMPRPFRWRLWGLMMGNAATALVYEKYVVLGPVHSFLASMFPVNHLDKTL</sequence>
<dbReference type="InterPro" id="IPR018303">
    <property type="entry name" value="ATPase_P-typ_P_site"/>
</dbReference>
<dbReference type="SFLD" id="SFLDF00027">
    <property type="entry name" value="p-type_atpase"/>
    <property type="match status" value="1"/>
</dbReference>
<dbReference type="SUPFAM" id="SSF81653">
    <property type="entry name" value="Calcium ATPase, transduction domain A"/>
    <property type="match status" value="1"/>
</dbReference>
<dbReference type="Pfam" id="PF24560">
    <property type="entry name" value="zf-C2H2_OTU1_C"/>
    <property type="match status" value="1"/>
</dbReference>
<feature type="transmembrane region" description="Helical" evidence="12">
    <location>
        <begin position="1384"/>
        <end position="1403"/>
    </location>
</feature>
<comment type="similarity">
    <text evidence="2">Belongs to the cation transport ATPase (P-type) (TC 3.A.3) family. Type V subfamily.</text>
</comment>
<dbReference type="Pfam" id="PF00122">
    <property type="entry name" value="E1-E2_ATPase"/>
    <property type="match status" value="1"/>
</dbReference>
<feature type="domain" description="UBX" evidence="14">
    <location>
        <begin position="238"/>
        <end position="307"/>
    </location>
</feature>
<feature type="transmembrane region" description="Helical" evidence="12">
    <location>
        <begin position="555"/>
        <end position="584"/>
    </location>
</feature>
<evidence type="ECO:0000259" key="13">
    <source>
        <dbReference type="PROSITE" id="PS50030"/>
    </source>
</evidence>
<feature type="compositionally biased region" description="Basic and acidic residues" evidence="11">
    <location>
        <begin position="200"/>
        <end position="222"/>
    </location>
</feature>
<evidence type="ECO:0000256" key="10">
    <source>
        <dbReference type="ARBA" id="ARBA00023136"/>
    </source>
</evidence>
<keyword evidence="10 12" id="KW-0472">Membrane</keyword>
<comment type="caution">
    <text evidence="15">The sequence shown here is derived from an EMBL/GenBank/DDBJ whole genome shotgun (WGS) entry which is preliminary data.</text>
</comment>
<dbReference type="NCBIfam" id="TIGR01494">
    <property type="entry name" value="ATPase_P-type"/>
    <property type="match status" value="1"/>
</dbReference>
<feature type="region of interest" description="Disordered" evidence="11">
    <location>
        <begin position="97"/>
        <end position="121"/>
    </location>
</feature>
<evidence type="ECO:0000256" key="3">
    <source>
        <dbReference type="ARBA" id="ARBA00022692"/>
    </source>
</evidence>
<keyword evidence="4" id="KW-0479">Metal-binding</keyword>
<gene>
    <name evidence="15" type="ORF">G6F51_000071</name>
</gene>
<evidence type="ECO:0000256" key="12">
    <source>
        <dbReference type="SAM" id="Phobius"/>
    </source>
</evidence>
<dbReference type="SFLD" id="SFLDS00003">
    <property type="entry name" value="Haloacid_Dehalogenase"/>
    <property type="match status" value="1"/>
</dbReference>
<dbReference type="Gene3D" id="3.40.1110.10">
    <property type="entry name" value="Calcium-transporting ATPase, cytoplasmic domain N"/>
    <property type="match status" value="1"/>
</dbReference>
<dbReference type="InterPro" id="IPR044492">
    <property type="entry name" value="P_typ_ATPase_HD_dom"/>
</dbReference>
<evidence type="ECO:0000256" key="4">
    <source>
        <dbReference type="ARBA" id="ARBA00022723"/>
    </source>
</evidence>
<dbReference type="GO" id="GO:0016887">
    <property type="term" value="F:ATP hydrolysis activity"/>
    <property type="evidence" value="ECO:0007669"/>
    <property type="project" value="InterPro"/>
</dbReference>
<feature type="region of interest" description="Disordered" evidence="11">
    <location>
        <begin position="200"/>
        <end position="233"/>
    </location>
</feature>
<keyword evidence="9 12" id="KW-1133">Transmembrane helix</keyword>
<dbReference type="PROSITE" id="PS00028">
    <property type="entry name" value="ZINC_FINGER_C2H2_1"/>
    <property type="match status" value="1"/>
</dbReference>
<feature type="transmembrane region" description="Helical" evidence="12">
    <location>
        <begin position="1409"/>
        <end position="1426"/>
    </location>
</feature>
<feature type="transmembrane region" description="Helical" evidence="12">
    <location>
        <begin position="728"/>
        <end position="746"/>
    </location>
</feature>
<dbReference type="Gene3D" id="3.10.20.90">
    <property type="entry name" value="Phosphatidylinositol 3-kinase Catalytic Subunit, Chain A, domain 1"/>
    <property type="match status" value="1"/>
</dbReference>
<dbReference type="GO" id="GO:0019829">
    <property type="term" value="F:ATPase-coupled monoatomic cation transmembrane transporter activity"/>
    <property type="evidence" value="ECO:0007669"/>
    <property type="project" value="TreeGrafter"/>
</dbReference>
<evidence type="ECO:0008006" key="17">
    <source>
        <dbReference type="Google" id="ProtNLM"/>
    </source>
</evidence>
<feature type="transmembrane region" description="Helical" evidence="12">
    <location>
        <begin position="450"/>
        <end position="471"/>
    </location>
</feature>
<dbReference type="GO" id="GO:0016020">
    <property type="term" value="C:membrane"/>
    <property type="evidence" value="ECO:0007669"/>
    <property type="project" value="UniProtKB-SubCell"/>
</dbReference>
<dbReference type="Pfam" id="PF00789">
    <property type="entry name" value="UBX"/>
    <property type="match status" value="1"/>
</dbReference>
<keyword evidence="6" id="KW-0067">ATP-binding</keyword>
<dbReference type="Pfam" id="PF22562">
    <property type="entry name" value="UBA_7"/>
    <property type="match status" value="1"/>
</dbReference>
<dbReference type="PROSITE" id="PS50033">
    <property type="entry name" value="UBX"/>
    <property type="match status" value="1"/>
</dbReference>
<dbReference type="InterPro" id="IPR013087">
    <property type="entry name" value="Znf_C2H2_type"/>
</dbReference>
<feature type="transmembrane region" description="Helical" evidence="12">
    <location>
        <begin position="1447"/>
        <end position="1470"/>
    </location>
</feature>
<keyword evidence="7" id="KW-0460">Magnesium</keyword>
<dbReference type="InterPro" id="IPR029071">
    <property type="entry name" value="Ubiquitin-like_domsf"/>
</dbReference>
<accession>A0A9P6YQM1</accession>
<dbReference type="SFLD" id="SFLDG00002">
    <property type="entry name" value="C1.7:_P-type_atpase_like"/>
    <property type="match status" value="1"/>
</dbReference>
<organism evidence="15 16">
    <name type="scientific">Rhizopus oryzae</name>
    <name type="common">Mucormycosis agent</name>
    <name type="synonym">Rhizopus arrhizus var. delemar</name>
    <dbReference type="NCBI Taxonomy" id="64495"/>
    <lineage>
        <taxon>Eukaryota</taxon>
        <taxon>Fungi</taxon>
        <taxon>Fungi incertae sedis</taxon>
        <taxon>Mucoromycota</taxon>
        <taxon>Mucoromycotina</taxon>
        <taxon>Mucoromycetes</taxon>
        <taxon>Mucorales</taxon>
        <taxon>Mucorineae</taxon>
        <taxon>Rhizopodaceae</taxon>
        <taxon>Rhizopus</taxon>
    </lineage>
</organism>
<feature type="transmembrane region" description="Helical" evidence="12">
    <location>
        <begin position="916"/>
        <end position="936"/>
    </location>
</feature>
<keyword evidence="5" id="KW-0547">Nucleotide-binding</keyword>
<feature type="compositionally biased region" description="Acidic residues" evidence="11">
    <location>
        <begin position="44"/>
        <end position="53"/>
    </location>
</feature>
<dbReference type="SUPFAM" id="SSF81665">
    <property type="entry name" value="Calcium ATPase, transmembrane domain M"/>
    <property type="match status" value="1"/>
</dbReference>
<dbReference type="InterPro" id="IPR001757">
    <property type="entry name" value="P_typ_ATPase"/>
</dbReference>
<dbReference type="GO" id="GO:0140358">
    <property type="term" value="F:P-type transmembrane transporter activity"/>
    <property type="evidence" value="ECO:0007669"/>
    <property type="project" value="InterPro"/>
</dbReference>
<dbReference type="NCBIfam" id="TIGR01657">
    <property type="entry name" value="P-ATPase-V"/>
    <property type="match status" value="1"/>
</dbReference>
<dbReference type="EMBL" id="JAANIT010000003">
    <property type="protein sequence ID" value="KAG1554271.1"/>
    <property type="molecule type" value="Genomic_DNA"/>
</dbReference>
<evidence type="ECO:0000256" key="7">
    <source>
        <dbReference type="ARBA" id="ARBA00022842"/>
    </source>
</evidence>
<comment type="subcellular location">
    <subcellularLocation>
        <location evidence="1">Membrane</location>
        <topology evidence="1">Multi-pass membrane protein</topology>
    </subcellularLocation>
</comment>
<dbReference type="InterPro" id="IPR023298">
    <property type="entry name" value="ATPase_P-typ_TM_dom_sf"/>
</dbReference>